<dbReference type="Proteomes" id="UP000694865">
    <property type="component" value="Unplaced"/>
</dbReference>
<sequence>MDKVMEEREKDAMSEIYWIWNENEMLSLRKAELETELVDLHYKNKLDELLKVQREGLGPIVSGLDQLKKQHNTLAQAVDTTRHHVPTKGINIPVNERDYLVDMGKALNETEQLLGEIHMLTREHQPQVKECAKSIGALKDATLNEGVELYRLNEVMAAVSTLTTHETSLKIQHMDLKDPRAAELNQLDITKSVLEQ</sequence>
<reference evidence="2" key="1">
    <citation type="submission" date="2025-08" db="UniProtKB">
        <authorList>
            <consortium name="RefSeq"/>
        </authorList>
    </citation>
    <scope>IDENTIFICATION</scope>
    <source>
        <tissue evidence="2">Testes</tissue>
    </source>
</reference>
<evidence type="ECO:0000313" key="2">
    <source>
        <dbReference type="RefSeq" id="XP_006824895.1"/>
    </source>
</evidence>
<protein>
    <submittedName>
        <fullName evidence="2">HAUS augmin-like complex subunit 8-like</fullName>
    </submittedName>
</protein>
<accession>A0ABM0MY04</accession>
<gene>
    <name evidence="2" type="primary">LOC102803996</name>
</gene>
<keyword evidence="1" id="KW-1185">Reference proteome</keyword>
<evidence type="ECO:0000313" key="1">
    <source>
        <dbReference type="Proteomes" id="UP000694865"/>
    </source>
</evidence>
<dbReference type="RefSeq" id="XP_006824895.1">
    <property type="nucleotide sequence ID" value="XM_006824832.1"/>
</dbReference>
<name>A0ABM0MY04_SACKO</name>
<proteinExistence type="predicted"/>
<dbReference type="GeneID" id="102803996"/>
<organism evidence="1 2">
    <name type="scientific">Saccoglossus kowalevskii</name>
    <name type="common">Acorn worm</name>
    <dbReference type="NCBI Taxonomy" id="10224"/>
    <lineage>
        <taxon>Eukaryota</taxon>
        <taxon>Metazoa</taxon>
        <taxon>Hemichordata</taxon>
        <taxon>Enteropneusta</taxon>
        <taxon>Harrimaniidae</taxon>
        <taxon>Saccoglossus</taxon>
    </lineage>
</organism>